<dbReference type="AlphaFoldDB" id="A0A9W8NDY3"/>
<dbReference type="InterPro" id="IPR018535">
    <property type="entry name" value="DUF1996"/>
</dbReference>
<organism evidence="2 3">
    <name type="scientific">Xylaria arbuscula</name>
    <dbReference type="NCBI Taxonomy" id="114810"/>
    <lineage>
        <taxon>Eukaryota</taxon>
        <taxon>Fungi</taxon>
        <taxon>Dikarya</taxon>
        <taxon>Ascomycota</taxon>
        <taxon>Pezizomycotina</taxon>
        <taxon>Sordariomycetes</taxon>
        <taxon>Xylariomycetidae</taxon>
        <taxon>Xylariales</taxon>
        <taxon>Xylariaceae</taxon>
        <taxon>Xylaria</taxon>
    </lineage>
</organism>
<dbReference type="Proteomes" id="UP001148614">
    <property type="component" value="Unassembled WGS sequence"/>
</dbReference>
<evidence type="ECO:0000313" key="3">
    <source>
        <dbReference type="Proteomes" id="UP001148614"/>
    </source>
</evidence>
<comment type="caution">
    <text evidence="2">The sequence shown here is derived from an EMBL/GenBank/DDBJ whole genome shotgun (WGS) entry which is preliminary data.</text>
</comment>
<evidence type="ECO:0000259" key="1">
    <source>
        <dbReference type="Pfam" id="PF09362"/>
    </source>
</evidence>
<reference evidence="2" key="1">
    <citation type="submission" date="2022-07" db="EMBL/GenBank/DDBJ databases">
        <title>Genome Sequence of Xylaria arbuscula.</title>
        <authorList>
            <person name="Buettner E."/>
        </authorList>
    </citation>
    <scope>NUCLEOTIDE SEQUENCE</scope>
    <source>
        <strain evidence="2">VT107</strain>
    </source>
</reference>
<feature type="domain" description="DUF1996" evidence="1">
    <location>
        <begin position="805"/>
        <end position="863"/>
    </location>
</feature>
<dbReference type="PANTHER" id="PTHR43662:SF2">
    <property type="entry name" value="DUF1996 DOMAIN-CONTAINING PROTEIN"/>
    <property type="match status" value="1"/>
</dbReference>
<keyword evidence="3" id="KW-1185">Reference proteome</keyword>
<dbReference type="VEuPathDB" id="FungiDB:F4678DRAFT_477341"/>
<accession>A0A9W8NDY3</accession>
<dbReference type="PANTHER" id="PTHR43662">
    <property type="match status" value="1"/>
</dbReference>
<protein>
    <recommendedName>
        <fullName evidence="1">DUF1996 domain-containing protein</fullName>
    </recommendedName>
</protein>
<dbReference type="Pfam" id="PF09362">
    <property type="entry name" value="DUF1996"/>
    <property type="match status" value="2"/>
</dbReference>
<gene>
    <name evidence="2" type="ORF">NPX13_g5773</name>
</gene>
<sequence>MTGLSTLDNIHLYRPWKSAIINNAASYAQQVYSPNNTGTVRASLFVKDRLKIISNKYSTCPFLGLCRSNISNAFLDTGYLKIVDDLGVNLPRDQNILYRRTLRCGPLITENRSEPTTLYGVSSYTGYNYGPSLLDGDGQNYTVIVRDLHSQNLRQGAGGYGFSGYELRVSSALMSNGSLSGGTFRPNPDMYRADADIYLFFLSGNGVLATQPTVDPWYRFNVRSNETHNGVGGVNPGGYYSSTEAASPLGCTMQHQFCKGPDETETSCGPLSSYDDSVRGALPIFNINIEAGRSGMDGLAEIYSTDMDASRFLWLLSIFQHYSPGLDSAVVTLGSQSLASQRTLQGGLQGPISDEQWKLDLGNWWNISLSMLQASLVDTANGARDPNIASLYQNATNNGQKSICQNQRFRLTLHVYPRVTRHSNLLTLEPIISRGHKGPEKAYQWKTNELLHLQGLAFEARSKGRGDWERCLKSVPVPKDKEQVFPPLEWASLGQPGYSLSQDRVLEQPETTTSAASTTDTANTNYATEDRDQIFRESPRFPVETSENDSILAHHRTPLMSNYLQTGSNHQYLANISDDAFQRNNLRFSTQIHAFVPPAQPLEPSPWTLLCVRYAAAQGRLLRFVCSQLVVERIDPLVSPGMVPSPHTHQVVGGDSFNATMDPTQLDPATTSTCTTCSYAEDFSNYWTANLYFKSPENGTFKRVPQMPNPTCCQQNGGLTIYYMSPFSGNQKVTAFKPVKYPLFLSIYPYLPIIYHASPSSSTFLVAHIKVRFLMITRQGFRMLAGDPMLRNTTGICSGGNCLAGASCPSSHPVRVPGVMYEIYWDTRQFNDAKFFSAGSQPFVYSFGDGLGHGQHGDYLFGWKGDALQRGMDALSGPDCVNEKCSALKSQSYEDAMSCTKKSVVDEDVGLDGWIPALPGGVPITH</sequence>
<dbReference type="EMBL" id="JANPWZ010000948">
    <property type="protein sequence ID" value="KAJ3570314.1"/>
    <property type="molecule type" value="Genomic_DNA"/>
</dbReference>
<proteinExistence type="predicted"/>
<evidence type="ECO:0000313" key="2">
    <source>
        <dbReference type="EMBL" id="KAJ3570314.1"/>
    </source>
</evidence>
<feature type="domain" description="DUF1996" evidence="1">
    <location>
        <begin position="635"/>
        <end position="738"/>
    </location>
</feature>
<name>A0A9W8NDY3_9PEZI</name>
<dbReference type="VEuPathDB" id="FungiDB:F4678DRAFT_426397"/>